<dbReference type="GO" id="GO:0016020">
    <property type="term" value="C:membrane"/>
    <property type="evidence" value="ECO:0007669"/>
    <property type="project" value="InterPro"/>
</dbReference>
<dbReference type="PANTHER" id="PTHR33121:SF79">
    <property type="entry name" value="CYCLIC DI-GMP PHOSPHODIESTERASE PDED-RELATED"/>
    <property type="match status" value="1"/>
</dbReference>
<dbReference type="OrthoDB" id="5894408at2"/>
<dbReference type="SUPFAM" id="SSF55073">
    <property type="entry name" value="Nucleotide cyclase"/>
    <property type="match status" value="1"/>
</dbReference>
<dbReference type="CDD" id="cd01948">
    <property type="entry name" value="EAL"/>
    <property type="match status" value="1"/>
</dbReference>
<sequence length="652" mass="73050">MTLRRQLLLAISIIFFAVFLGLQTLSVLTTRDYLQQQLASHAQDAATALSRPLEEALVKNDQTLANIQISTLFDRGYYKKIVVLDPAGKVIINKELTGSKDNVPAWMPSLFDLQTPAGEAFISSGWRQLGKVIVISHPAYAYEYLWRSMKEMALWMFVMYLIVLGLTTVLLRIILGPLEKIEEVAIAIQAKRFQRIEIVPQTRELQRVVLAMNHMTERISSMLDAEISRADGFRRDAFIDKVTGLENRHGFDLRFNHLLSEDGRFESAVIFVFEFDGLKEYNNHYGYQQGDTLLADVATVLQEVVSKYSHVLGRIGGSSMAVVCIDVDQKAMNLLIDALHYRLNQVLLRASRQVRLAAGAVVFGPAQQRGDIFSHADLAIETMRQSGNGQITLTAMEDSEAVLAGSHGWRTMISDALAENRWVLFAQPVMRLQLRQLVHHEVFSRLLDTQGNLVPANQFLPMALRHQLMPEIDQAVITLIMDMLQKNPGSYKNIAVNVSLQSMESKEFRDWLIARLKYSPELAARLSVEISESACARDHAVTRRFVSALRTAGVRFGVDHFGLDPHALNFIREVPPDYIKLDGGLVQEVSENENSHAHLRAIVKFAQSLGISLVAQNVETEASLQLLIADHIECGQGFYFGAPEKIVVAAAE</sequence>
<proteinExistence type="predicted"/>
<dbReference type="Pfam" id="PF00990">
    <property type="entry name" value="GGDEF"/>
    <property type="match status" value="1"/>
</dbReference>
<comment type="caution">
    <text evidence="5">The sequence shown here is derived from an EMBL/GenBank/DDBJ whole genome shotgun (WGS) entry which is preliminary data.</text>
</comment>
<dbReference type="GO" id="GO:0071111">
    <property type="term" value="F:cyclic-guanylate-specific phosphodiesterase activity"/>
    <property type="evidence" value="ECO:0007669"/>
    <property type="project" value="InterPro"/>
</dbReference>
<keyword evidence="1" id="KW-0472">Membrane</keyword>
<dbReference type="CDD" id="cd01949">
    <property type="entry name" value="GGDEF"/>
    <property type="match status" value="1"/>
</dbReference>
<evidence type="ECO:0000259" key="2">
    <source>
        <dbReference type="PROSITE" id="PS50883"/>
    </source>
</evidence>
<evidence type="ECO:0000259" key="4">
    <source>
        <dbReference type="PROSITE" id="PS50887"/>
    </source>
</evidence>
<keyword evidence="1" id="KW-1133">Transmembrane helix</keyword>
<protein>
    <submittedName>
        <fullName evidence="5">Diguanylate cyclase/phosphodiesterase</fullName>
    </submittedName>
</protein>
<dbReference type="InterPro" id="IPR000160">
    <property type="entry name" value="GGDEF_dom"/>
</dbReference>
<dbReference type="GO" id="GO:0007165">
    <property type="term" value="P:signal transduction"/>
    <property type="evidence" value="ECO:0007669"/>
    <property type="project" value="InterPro"/>
</dbReference>
<evidence type="ECO:0000256" key="1">
    <source>
        <dbReference type="SAM" id="Phobius"/>
    </source>
</evidence>
<accession>A0A318JB41</accession>
<dbReference type="InterPro" id="IPR050706">
    <property type="entry name" value="Cyclic-di-GMP_PDE-like"/>
</dbReference>
<feature type="transmembrane region" description="Helical" evidence="1">
    <location>
        <begin position="6"/>
        <end position="28"/>
    </location>
</feature>
<feature type="domain" description="EAL" evidence="2">
    <location>
        <begin position="406"/>
        <end position="652"/>
    </location>
</feature>
<keyword evidence="6" id="KW-1185">Reference proteome</keyword>
<dbReference type="Gene3D" id="3.30.70.270">
    <property type="match status" value="1"/>
</dbReference>
<dbReference type="Pfam" id="PF16448">
    <property type="entry name" value="LapD_MoxY_N"/>
    <property type="match status" value="1"/>
</dbReference>
<dbReference type="SMART" id="SM00052">
    <property type="entry name" value="EAL"/>
    <property type="match status" value="1"/>
</dbReference>
<evidence type="ECO:0000313" key="6">
    <source>
        <dbReference type="Proteomes" id="UP000247792"/>
    </source>
</evidence>
<dbReference type="InterPro" id="IPR035919">
    <property type="entry name" value="EAL_sf"/>
</dbReference>
<dbReference type="PROSITE" id="PS50883">
    <property type="entry name" value="EAL"/>
    <property type="match status" value="1"/>
</dbReference>
<dbReference type="AlphaFoldDB" id="A0A318JB41"/>
<dbReference type="InterPro" id="IPR001633">
    <property type="entry name" value="EAL_dom"/>
</dbReference>
<dbReference type="InterPro" id="IPR043128">
    <property type="entry name" value="Rev_trsase/Diguanyl_cyclase"/>
</dbReference>
<dbReference type="Gene3D" id="3.20.20.450">
    <property type="entry name" value="EAL domain"/>
    <property type="match status" value="1"/>
</dbReference>
<dbReference type="Proteomes" id="UP000247792">
    <property type="component" value="Unassembled WGS sequence"/>
</dbReference>
<dbReference type="SUPFAM" id="SSF141868">
    <property type="entry name" value="EAL domain-like"/>
    <property type="match status" value="1"/>
</dbReference>
<keyword evidence="1" id="KW-0812">Transmembrane</keyword>
<dbReference type="InterPro" id="IPR029787">
    <property type="entry name" value="Nucleotide_cyclase"/>
</dbReference>
<reference evidence="5 6" key="1">
    <citation type="submission" date="2018-05" db="EMBL/GenBank/DDBJ databases">
        <title>Genomic Encyclopedia of Type Strains, Phase IV (KMG-IV): sequencing the most valuable type-strain genomes for metagenomic binning, comparative biology and taxonomic classification.</title>
        <authorList>
            <person name="Goeker M."/>
        </authorList>
    </citation>
    <scope>NUCLEOTIDE SEQUENCE [LARGE SCALE GENOMIC DNA]</scope>
    <source>
        <strain evidence="5 6">DSM 19792</strain>
    </source>
</reference>
<dbReference type="InterPro" id="IPR003660">
    <property type="entry name" value="HAMP_dom"/>
</dbReference>
<name>A0A318JB41_9BURK</name>
<organism evidence="5 6">
    <name type="scientific">Undibacterium pigrum</name>
    <dbReference type="NCBI Taxonomy" id="401470"/>
    <lineage>
        <taxon>Bacteria</taxon>
        <taxon>Pseudomonadati</taxon>
        <taxon>Pseudomonadota</taxon>
        <taxon>Betaproteobacteria</taxon>
        <taxon>Burkholderiales</taxon>
        <taxon>Oxalobacteraceae</taxon>
        <taxon>Undibacterium</taxon>
    </lineage>
</organism>
<dbReference type="PROSITE" id="PS50887">
    <property type="entry name" value="GGDEF"/>
    <property type="match status" value="1"/>
</dbReference>
<evidence type="ECO:0000259" key="3">
    <source>
        <dbReference type="PROSITE" id="PS50885"/>
    </source>
</evidence>
<dbReference type="InterPro" id="IPR042461">
    <property type="entry name" value="LapD_MoxY_peri_C"/>
</dbReference>
<feature type="transmembrane region" description="Helical" evidence="1">
    <location>
        <begin position="153"/>
        <end position="175"/>
    </location>
</feature>
<dbReference type="SMART" id="SM00267">
    <property type="entry name" value="GGDEF"/>
    <property type="match status" value="1"/>
</dbReference>
<dbReference type="PANTHER" id="PTHR33121">
    <property type="entry name" value="CYCLIC DI-GMP PHOSPHODIESTERASE PDEF"/>
    <property type="match status" value="1"/>
</dbReference>
<evidence type="ECO:0000313" key="5">
    <source>
        <dbReference type="EMBL" id="PXX45318.1"/>
    </source>
</evidence>
<feature type="domain" description="GGDEF" evidence="4">
    <location>
        <begin position="266"/>
        <end position="396"/>
    </location>
</feature>
<dbReference type="RefSeq" id="WP_110254764.1">
    <property type="nucleotide sequence ID" value="NZ_QJKB01000002.1"/>
</dbReference>
<dbReference type="Gene3D" id="3.30.110.200">
    <property type="match status" value="1"/>
</dbReference>
<dbReference type="Pfam" id="PF00563">
    <property type="entry name" value="EAL"/>
    <property type="match status" value="1"/>
</dbReference>
<dbReference type="PROSITE" id="PS50885">
    <property type="entry name" value="HAMP"/>
    <property type="match status" value="1"/>
</dbReference>
<dbReference type="Gene3D" id="6.10.340.10">
    <property type="match status" value="1"/>
</dbReference>
<dbReference type="EMBL" id="QJKB01000002">
    <property type="protein sequence ID" value="PXX45318.1"/>
    <property type="molecule type" value="Genomic_DNA"/>
</dbReference>
<feature type="domain" description="HAMP" evidence="3">
    <location>
        <begin position="172"/>
        <end position="224"/>
    </location>
</feature>
<dbReference type="InterPro" id="IPR032244">
    <property type="entry name" value="LapD_MoxY_N"/>
</dbReference>
<dbReference type="NCBIfam" id="TIGR00254">
    <property type="entry name" value="GGDEF"/>
    <property type="match status" value="1"/>
</dbReference>
<gene>
    <name evidence="5" type="ORF">DFR42_102546</name>
</gene>
<dbReference type="Gene3D" id="6.20.270.20">
    <property type="entry name" value="LapD/MoxY periplasmic domain"/>
    <property type="match status" value="1"/>
</dbReference>